<dbReference type="InterPro" id="IPR000917">
    <property type="entry name" value="Sulfatase_N"/>
</dbReference>
<feature type="signal peptide" evidence="6">
    <location>
        <begin position="1"/>
        <end position="16"/>
    </location>
</feature>
<keyword evidence="5" id="KW-0325">Glycoprotein</keyword>
<protein>
    <recommendedName>
        <fullName evidence="7">Sulfatase N-terminal domain-containing protein</fullName>
    </recommendedName>
</protein>
<name>A0ABN8BBH6_CHISP</name>
<feature type="chain" id="PRO_5047003616" description="Sulfatase N-terminal domain-containing protein" evidence="6">
    <location>
        <begin position="17"/>
        <end position="598"/>
    </location>
</feature>
<comment type="similarity">
    <text evidence="2">Belongs to the sulfatase family.</text>
</comment>
<keyword evidence="4" id="KW-0106">Calcium</keyword>
<keyword evidence="6" id="KW-0732">Signal</keyword>
<evidence type="ECO:0000259" key="7">
    <source>
        <dbReference type="Pfam" id="PF00884"/>
    </source>
</evidence>
<dbReference type="Pfam" id="PF00884">
    <property type="entry name" value="Sulfatase"/>
    <property type="match status" value="1"/>
</dbReference>
<proteinExistence type="inferred from homology"/>
<dbReference type="Gene3D" id="3.30.1120.10">
    <property type="match status" value="1"/>
</dbReference>
<dbReference type="InterPro" id="IPR017850">
    <property type="entry name" value="Alkaline_phosphatase_core_sf"/>
</dbReference>
<reference evidence="8" key="1">
    <citation type="submission" date="2021-12" db="EMBL/GenBank/DDBJ databases">
        <authorList>
            <person name="King R."/>
        </authorList>
    </citation>
    <scope>NUCLEOTIDE SEQUENCE</scope>
</reference>
<dbReference type="PANTHER" id="PTHR10342:SF264">
    <property type="entry name" value="MIP05773P-RELATED"/>
    <property type="match status" value="1"/>
</dbReference>
<gene>
    <name evidence="8" type="ORF">CHILSU_LOCUS10686</name>
</gene>
<evidence type="ECO:0000313" key="8">
    <source>
        <dbReference type="EMBL" id="CAH0407287.1"/>
    </source>
</evidence>
<accession>A0ABN8BBH6</accession>
<dbReference type="Gene3D" id="3.40.720.10">
    <property type="entry name" value="Alkaline Phosphatase, subunit A"/>
    <property type="match status" value="1"/>
</dbReference>
<comment type="cofactor">
    <cofactor evidence="1">
        <name>Ca(2+)</name>
        <dbReference type="ChEBI" id="CHEBI:29108"/>
    </cofactor>
</comment>
<evidence type="ECO:0000256" key="3">
    <source>
        <dbReference type="ARBA" id="ARBA00022723"/>
    </source>
</evidence>
<dbReference type="SUPFAM" id="SSF53649">
    <property type="entry name" value="Alkaline phosphatase-like"/>
    <property type="match status" value="1"/>
</dbReference>
<evidence type="ECO:0000256" key="5">
    <source>
        <dbReference type="ARBA" id="ARBA00023180"/>
    </source>
</evidence>
<organism evidence="8 9">
    <name type="scientific">Chilo suppressalis</name>
    <name type="common">Asiatic rice borer moth</name>
    <dbReference type="NCBI Taxonomy" id="168631"/>
    <lineage>
        <taxon>Eukaryota</taxon>
        <taxon>Metazoa</taxon>
        <taxon>Ecdysozoa</taxon>
        <taxon>Arthropoda</taxon>
        <taxon>Hexapoda</taxon>
        <taxon>Insecta</taxon>
        <taxon>Pterygota</taxon>
        <taxon>Neoptera</taxon>
        <taxon>Endopterygota</taxon>
        <taxon>Lepidoptera</taxon>
        <taxon>Glossata</taxon>
        <taxon>Ditrysia</taxon>
        <taxon>Pyraloidea</taxon>
        <taxon>Crambidae</taxon>
        <taxon>Crambinae</taxon>
        <taxon>Chilo</taxon>
    </lineage>
</organism>
<dbReference type="CDD" id="cd16029">
    <property type="entry name" value="4-S"/>
    <property type="match status" value="1"/>
</dbReference>
<sequence length="598" mass="67147">MWLLPLSCLLWTRAAATEIQRPNIVFIVADDLGWDDVSYHGSDEIMTPNIDTLAYQGVILDQYYTDSEGSASRSALFTGKYPMRMGLQGVSIRASEDRGIPVSELLLPVRLRELGYKTHLVGKWGVGKSRAHYLPTNRGFDSFYGFTGDSVDYLTYNTVEELNGTSFYGLDFFENLDAVEDKSGYLTDIITDKAVDVIRNHNTSVPLYLHLSHATPHIGGGLVSLQPPLDSVEANKHIVHSARRLYAGLVTTLDNSVGNIIAVLAERDILQNTIIVFVSDNGAPTLGAKKNFGSNYPLRGTKGSPWEGGVRSIGLVWHAAIMPRIHHGLIHATDWLPTLVSAAGGRVNNNIDGINQWSVLINNLIPKRRNALITIDDLNGWAAFREGDFKIIIGDVNPDLSRHYGNEFKRGRSMKESLIFYDDILLASEAARVFKEILQLPLDVISISDRRADLNLTLYNQNSKEKAFCLPTKAKGCLFNISSDPTESNDLWTMFPDVVRRMSLRLRTLWTELKARRQPQSDPRADPSLRNYTWYEWIKNEELNLESPPLPVFPMYASLGEMQYLVDLNFNLLTDKLNVYIGNVKETISQSVSKLFYN</sequence>
<evidence type="ECO:0000313" key="9">
    <source>
        <dbReference type="Proteomes" id="UP001153292"/>
    </source>
</evidence>
<dbReference type="Proteomes" id="UP001153292">
    <property type="component" value="Chromosome 8"/>
</dbReference>
<keyword evidence="9" id="KW-1185">Reference proteome</keyword>
<dbReference type="PANTHER" id="PTHR10342">
    <property type="entry name" value="ARYLSULFATASE"/>
    <property type="match status" value="1"/>
</dbReference>
<evidence type="ECO:0000256" key="2">
    <source>
        <dbReference type="ARBA" id="ARBA00008779"/>
    </source>
</evidence>
<feature type="domain" description="Sulfatase N-terminal" evidence="7">
    <location>
        <begin position="22"/>
        <end position="344"/>
    </location>
</feature>
<dbReference type="EMBL" id="OU963901">
    <property type="protein sequence ID" value="CAH0407287.1"/>
    <property type="molecule type" value="Genomic_DNA"/>
</dbReference>
<evidence type="ECO:0000256" key="4">
    <source>
        <dbReference type="ARBA" id="ARBA00022837"/>
    </source>
</evidence>
<evidence type="ECO:0000256" key="1">
    <source>
        <dbReference type="ARBA" id="ARBA00001913"/>
    </source>
</evidence>
<dbReference type="InterPro" id="IPR047115">
    <property type="entry name" value="ARSB"/>
</dbReference>
<evidence type="ECO:0000256" key="6">
    <source>
        <dbReference type="SAM" id="SignalP"/>
    </source>
</evidence>
<keyword evidence="3" id="KW-0479">Metal-binding</keyword>